<dbReference type="AlphaFoldDB" id="A0A7J7HFW1"/>
<dbReference type="EMBL" id="JACBKZ010000004">
    <property type="protein sequence ID" value="KAF5951367.1"/>
    <property type="molecule type" value="Genomic_DNA"/>
</dbReference>
<feature type="region of interest" description="Disordered" evidence="1">
    <location>
        <begin position="384"/>
        <end position="409"/>
    </location>
</feature>
<evidence type="ECO:0000313" key="3">
    <source>
        <dbReference type="Proteomes" id="UP000593564"/>
    </source>
</evidence>
<dbReference type="GO" id="GO:0007623">
    <property type="term" value="P:circadian rhythm"/>
    <property type="evidence" value="ECO:0007669"/>
    <property type="project" value="InterPro"/>
</dbReference>
<evidence type="ECO:0000313" key="2">
    <source>
        <dbReference type="EMBL" id="KAF5951367.1"/>
    </source>
</evidence>
<proteinExistence type="predicted"/>
<keyword evidence="3" id="KW-1185">Reference proteome</keyword>
<accession>A0A7J7HFW1</accession>
<evidence type="ECO:0000256" key="1">
    <source>
        <dbReference type="SAM" id="MobiDB-lite"/>
    </source>
</evidence>
<feature type="compositionally biased region" description="Polar residues" evidence="1">
    <location>
        <begin position="187"/>
        <end position="207"/>
    </location>
</feature>
<dbReference type="PANTHER" id="PTHR33334">
    <property type="entry name" value="PROTEIN LNK1"/>
    <property type="match status" value="1"/>
</dbReference>
<feature type="region of interest" description="Disordered" evidence="1">
    <location>
        <begin position="653"/>
        <end position="688"/>
    </location>
</feature>
<dbReference type="GO" id="GO:0006355">
    <property type="term" value="P:regulation of DNA-templated transcription"/>
    <property type="evidence" value="ECO:0007669"/>
    <property type="project" value="InterPro"/>
</dbReference>
<reference evidence="2 3" key="2">
    <citation type="submission" date="2020-07" db="EMBL/GenBank/DDBJ databases">
        <title>Genome assembly of wild tea tree DASZ reveals pedigree and selection history of tea varieties.</title>
        <authorList>
            <person name="Zhang W."/>
        </authorList>
    </citation>
    <scope>NUCLEOTIDE SEQUENCE [LARGE SCALE GENOMIC DNA]</scope>
    <source>
        <strain evidence="3">cv. G240</strain>
        <tissue evidence="2">Leaf</tissue>
    </source>
</reference>
<feature type="compositionally biased region" description="Low complexity" evidence="1">
    <location>
        <begin position="668"/>
        <end position="677"/>
    </location>
</feature>
<dbReference type="Proteomes" id="UP000593564">
    <property type="component" value="Unassembled WGS sequence"/>
</dbReference>
<organism evidence="2 3">
    <name type="scientific">Camellia sinensis</name>
    <name type="common">Tea plant</name>
    <name type="synonym">Thea sinensis</name>
    <dbReference type="NCBI Taxonomy" id="4442"/>
    <lineage>
        <taxon>Eukaryota</taxon>
        <taxon>Viridiplantae</taxon>
        <taxon>Streptophyta</taxon>
        <taxon>Embryophyta</taxon>
        <taxon>Tracheophyta</taxon>
        <taxon>Spermatophyta</taxon>
        <taxon>Magnoliopsida</taxon>
        <taxon>eudicotyledons</taxon>
        <taxon>Gunneridae</taxon>
        <taxon>Pentapetalae</taxon>
        <taxon>asterids</taxon>
        <taxon>Ericales</taxon>
        <taxon>Theaceae</taxon>
        <taxon>Camellia</taxon>
    </lineage>
</organism>
<reference evidence="3" key="1">
    <citation type="journal article" date="2020" name="Nat. Commun.">
        <title>Genome assembly of wild tea tree DASZ reveals pedigree and selection history of tea varieties.</title>
        <authorList>
            <person name="Zhang W."/>
            <person name="Zhang Y."/>
            <person name="Qiu H."/>
            <person name="Guo Y."/>
            <person name="Wan H."/>
            <person name="Zhang X."/>
            <person name="Scossa F."/>
            <person name="Alseekh S."/>
            <person name="Zhang Q."/>
            <person name="Wang P."/>
            <person name="Xu L."/>
            <person name="Schmidt M.H."/>
            <person name="Jia X."/>
            <person name="Li D."/>
            <person name="Zhu A."/>
            <person name="Guo F."/>
            <person name="Chen W."/>
            <person name="Ni D."/>
            <person name="Usadel B."/>
            <person name="Fernie A.R."/>
            <person name="Wen W."/>
        </authorList>
    </citation>
    <scope>NUCLEOTIDE SEQUENCE [LARGE SCALE GENOMIC DNA]</scope>
    <source>
        <strain evidence="3">cv. G240</strain>
    </source>
</reference>
<dbReference type="PANTHER" id="PTHR33334:SF5">
    <property type="entry name" value="PROTEIN LNK2"/>
    <property type="match status" value="1"/>
</dbReference>
<feature type="region of interest" description="Disordered" evidence="1">
    <location>
        <begin position="187"/>
        <end position="208"/>
    </location>
</feature>
<sequence length="688" mass="77217">MFDWDEEELSNIIWGEAGEADDHIVPYTEGSDERPRGLYDHIKKEWNHEGTNSKPAEQKKCVAKNNYTGAKQEGSSQNDTTGGVPVAGYSMDRWPNLSLSHAAETDQDSMGTDSLTEITKYNSSRGDETYQVDNGSRIFQKQHEEREQTDFVDYGWANIGSFDDLDRIFSNDDPIFGQVSLGNSNQPWLSSKNVTGTPEKSSPSSMDSLRLGLGASRSTSGHFEVKTEYLQDQDQFFIHGYGKMSYLTSHAQRNVHASVDQVDNAGGKSIPVAKEKVNNQKNNLKTQRKERCEGQQLEGSCSIWSPRENQFQQLGLIAPSMPQICTSSVLSQQTQIQGRVYSQYQHSPNSFVAPSVCGSNKIQNYTRTSLPQIYSREDNQPVLSGYNISPSNVNPSSRSPGTSLKSLTMTPQEKIEKLRRRQQMQALLAIQKQQQQLNHQVSNNDHSVEKKCLHENQIQLIQEGNIKVEEIVCSLPSIDPNSPIEQDDSNTVSMIVDENYYVEETILHRLEDIIAKLDIRIRLCIRDSLFRLAQSAKHRHYASDTSSTNKNSRDELEVLAKETSSDHSFTRMPDMETDTNPIDRTVAHLLFHRPAELSGKHLETPESPVVSTKLPSERNTRGLLSLPRVFFPDNYKSKHNLSYTAGSKNPHLFAEGDHSKNSSCIDTSENASNNEAADAGCMETELSQ</sequence>
<evidence type="ECO:0008006" key="4">
    <source>
        <dbReference type="Google" id="ProtNLM"/>
    </source>
</evidence>
<protein>
    <recommendedName>
        <fullName evidence="4">Protein LNK2</fullName>
    </recommendedName>
</protein>
<comment type="caution">
    <text evidence="2">The sequence shown here is derived from an EMBL/GenBank/DDBJ whole genome shotgun (WGS) entry which is preliminary data.</text>
</comment>
<feature type="compositionally biased region" description="Low complexity" evidence="1">
    <location>
        <begin position="387"/>
        <end position="400"/>
    </location>
</feature>
<gene>
    <name evidence="2" type="ORF">HYC85_009311</name>
</gene>
<name>A0A7J7HFW1_CAMSI</name>
<dbReference type="InterPro" id="IPR039928">
    <property type="entry name" value="LNK"/>
</dbReference>